<dbReference type="SFLD" id="SFLDS00019">
    <property type="entry name" value="Glutathione_Transferase_(cytos"/>
    <property type="match status" value="1"/>
</dbReference>
<feature type="domain" description="GST N-terminal" evidence="3">
    <location>
        <begin position="2"/>
        <end position="82"/>
    </location>
</feature>
<dbReference type="FunFam" id="1.20.1050.10:FF:000006">
    <property type="entry name" value="Elongation factor 1 gamma"/>
    <property type="match status" value="1"/>
</dbReference>
<evidence type="ECO:0000256" key="2">
    <source>
        <dbReference type="RuleBase" id="RU003494"/>
    </source>
</evidence>
<organism evidence="5 6">
    <name type="scientific">Aureobasidium namibiae CBS 147.97</name>
    <dbReference type="NCBI Taxonomy" id="1043004"/>
    <lineage>
        <taxon>Eukaryota</taxon>
        <taxon>Fungi</taxon>
        <taxon>Dikarya</taxon>
        <taxon>Ascomycota</taxon>
        <taxon>Pezizomycotina</taxon>
        <taxon>Dothideomycetes</taxon>
        <taxon>Dothideomycetidae</taxon>
        <taxon>Dothideales</taxon>
        <taxon>Saccotheciaceae</taxon>
        <taxon>Aureobasidium</taxon>
    </lineage>
</organism>
<keyword evidence="5" id="KW-0251">Elongation factor</keyword>
<gene>
    <name evidence="5" type="ORF">M436DRAFT_54016</name>
</gene>
<name>A0A074WAK0_9PEZI</name>
<dbReference type="CDD" id="cd03181">
    <property type="entry name" value="GST_C_EF1Bgamma_like"/>
    <property type="match status" value="1"/>
</dbReference>
<dbReference type="GO" id="GO:0003746">
    <property type="term" value="F:translation elongation factor activity"/>
    <property type="evidence" value="ECO:0007669"/>
    <property type="project" value="UniProtKB-KW"/>
</dbReference>
<comment type="similarity">
    <text evidence="1 2">Belongs to the GST superfamily.</text>
</comment>
<protein>
    <submittedName>
        <fullName evidence="5">Elongation factor 1 gamma</fullName>
    </submittedName>
</protein>
<dbReference type="PANTHER" id="PTHR43986:SF1">
    <property type="entry name" value="ELONGATION FACTOR 1-GAMMA"/>
    <property type="match status" value="1"/>
</dbReference>
<evidence type="ECO:0000259" key="3">
    <source>
        <dbReference type="PROSITE" id="PS50404"/>
    </source>
</evidence>
<dbReference type="InterPro" id="IPR036282">
    <property type="entry name" value="Glutathione-S-Trfase_C_sf"/>
</dbReference>
<dbReference type="PROSITE" id="PS50405">
    <property type="entry name" value="GST_CTER"/>
    <property type="match status" value="1"/>
</dbReference>
<dbReference type="Gene3D" id="1.20.1050.10">
    <property type="match status" value="1"/>
</dbReference>
<keyword evidence="5" id="KW-0648">Protein biosynthesis</keyword>
<dbReference type="InterPro" id="IPR004045">
    <property type="entry name" value="Glutathione_S-Trfase_N"/>
</dbReference>
<dbReference type="RefSeq" id="XP_013424278.1">
    <property type="nucleotide sequence ID" value="XM_013568824.1"/>
</dbReference>
<dbReference type="FunFam" id="3.40.30.10:FF:000142">
    <property type="entry name" value="Elongation factor 1 gamma"/>
    <property type="match status" value="1"/>
</dbReference>
<reference evidence="5 6" key="1">
    <citation type="journal article" date="2014" name="BMC Genomics">
        <title>Genome sequencing of four Aureobasidium pullulans varieties: biotechnological potential, stress tolerance, and description of new species.</title>
        <authorList>
            <person name="Gostin Ar C."/>
            <person name="Ohm R.A."/>
            <person name="Kogej T."/>
            <person name="Sonjak S."/>
            <person name="Turk M."/>
            <person name="Zajc J."/>
            <person name="Zalar P."/>
            <person name="Grube M."/>
            <person name="Sun H."/>
            <person name="Han J."/>
            <person name="Sharma A."/>
            <person name="Chiniquy J."/>
            <person name="Ngan C.Y."/>
            <person name="Lipzen A."/>
            <person name="Barry K."/>
            <person name="Grigoriev I.V."/>
            <person name="Gunde-Cimerman N."/>
        </authorList>
    </citation>
    <scope>NUCLEOTIDE SEQUENCE [LARGE SCALE GENOMIC DNA]</scope>
    <source>
        <strain evidence="5 6">CBS 147.97</strain>
    </source>
</reference>
<dbReference type="GO" id="GO:0005737">
    <property type="term" value="C:cytoplasm"/>
    <property type="evidence" value="ECO:0007669"/>
    <property type="project" value="TreeGrafter"/>
</dbReference>
<dbReference type="GO" id="GO:0005634">
    <property type="term" value="C:nucleus"/>
    <property type="evidence" value="ECO:0007669"/>
    <property type="project" value="TreeGrafter"/>
</dbReference>
<proteinExistence type="inferred from homology"/>
<dbReference type="AlphaFoldDB" id="A0A074WAK0"/>
<dbReference type="Pfam" id="PF00043">
    <property type="entry name" value="GST_C"/>
    <property type="match status" value="1"/>
</dbReference>
<sequence length="228" mass="25391">MSRNKLYTYKGGPRSIGILAVAHAVNYDIEVVETNPQTGLSEEYLKLNRLGKTPTFVGSDGTVLTECMAIALHVASQDSRSRMLGFGHMDFIKIVSWMSLCNTDVVKRMAAWILPLLGVAPYSPDGIDQAKKQTDQAIQIFEDHLHDRRYLVADCLTLADLFCAGLVSFGFAKVFDKAWRSKFPCFTAWFEMVTALEMYRAVVPDTVFVETALGPPTVSMRSNYTADD</sequence>
<dbReference type="STRING" id="1043004.A0A074WAK0"/>
<evidence type="ECO:0000256" key="1">
    <source>
        <dbReference type="ARBA" id="ARBA00007409"/>
    </source>
</evidence>
<dbReference type="PANTHER" id="PTHR43986">
    <property type="entry name" value="ELONGATION FACTOR 1-GAMMA"/>
    <property type="match status" value="1"/>
</dbReference>
<dbReference type="InterPro" id="IPR010987">
    <property type="entry name" value="Glutathione-S-Trfase_C-like"/>
</dbReference>
<feature type="domain" description="GST C-terminal" evidence="4">
    <location>
        <begin position="87"/>
        <end position="213"/>
    </location>
</feature>
<dbReference type="OrthoDB" id="249703at2759"/>
<dbReference type="InterPro" id="IPR004046">
    <property type="entry name" value="GST_C"/>
</dbReference>
<dbReference type="InterPro" id="IPR050802">
    <property type="entry name" value="EF-GSTs"/>
</dbReference>
<evidence type="ECO:0000313" key="5">
    <source>
        <dbReference type="EMBL" id="KEQ70100.1"/>
    </source>
</evidence>
<dbReference type="Proteomes" id="UP000027730">
    <property type="component" value="Unassembled WGS sequence"/>
</dbReference>
<dbReference type="HOGENOM" id="CLU_011226_3_2_1"/>
<evidence type="ECO:0000259" key="4">
    <source>
        <dbReference type="PROSITE" id="PS50405"/>
    </source>
</evidence>
<accession>A0A074WAK0</accession>
<evidence type="ECO:0000313" key="6">
    <source>
        <dbReference type="Proteomes" id="UP000027730"/>
    </source>
</evidence>
<dbReference type="PROSITE" id="PS50404">
    <property type="entry name" value="GST_NTER"/>
    <property type="match status" value="1"/>
</dbReference>
<dbReference type="CDD" id="cd03044">
    <property type="entry name" value="GST_N_EF1Bgamma"/>
    <property type="match status" value="1"/>
</dbReference>
<dbReference type="SUPFAM" id="SSF47616">
    <property type="entry name" value="GST C-terminal domain-like"/>
    <property type="match status" value="1"/>
</dbReference>
<dbReference type="GeneID" id="25411887"/>
<dbReference type="SUPFAM" id="SSF52833">
    <property type="entry name" value="Thioredoxin-like"/>
    <property type="match status" value="1"/>
</dbReference>
<dbReference type="InterPro" id="IPR040079">
    <property type="entry name" value="Glutathione_S-Trfase"/>
</dbReference>
<dbReference type="InterPro" id="IPR036249">
    <property type="entry name" value="Thioredoxin-like_sf"/>
</dbReference>
<keyword evidence="6" id="KW-1185">Reference proteome</keyword>
<dbReference type="Pfam" id="PF02798">
    <property type="entry name" value="GST_N"/>
    <property type="match status" value="1"/>
</dbReference>
<dbReference type="Gene3D" id="3.40.30.10">
    <property type="entry name" value="Glutaredoxin"/>
    <property type="match status" value="1"/>
</dbReference>
<dbReference type="EMBL" id="KL584718">
    <property type="protein sequence ID" value="KEQ70100.1"/>
    <property type="molecule type" value="Genomic_DNA"/>
</dbReference>